<reference evidence="1" key="1">
    <citation type="journal article" date="2014" name="PLoS ONE">
        <title>Transcriptome-Based Identification of ABC Transporters in the Western Tarnished Plant Bug Lygus hesperus.</title>
        <authorList>
            <person name="Hull J.J."/>
            <person name="Chaney K."/>
            <person name="Geib S.M."/>
            <person name="Fabrick J.A."/>
            <person name="Brent C.S."/>
            <person name="Walsh D."/>
            <person name="Lavine L.C."/>
        </authorList>
    </citation>
    <scope>NUCLEOTIDE SEQUENCE</scope>
</reference>
<gene>
    <name evidence="1" type="ORF">CM83_2704</name>
    <name evidence="2" type="ORF">g.15057</name>
</gene>
<accession>A0A0A9XAU1</accession>
<name>A0A0A9XAU1_LYGHE</name>
<organism evidence="1">
    <name type="scientific">Lygus hesperus</name>
    <name type="common">Western plant bug</name>
    <dbReference type="NCBI Taxonomy" id="30085"/>
    <lineage>
        <taxon>Eukaryota</taxon>
        <taxon>Metazoa</taxon>
        <taxon>Ecdysozoa</taxon>
        <taxon>Arthropoda</taxon>
        <taxon>Hexapoda</taxon>
        <taxon>Insecta</taxon>
        <taxon>Pterygota</taxon>
        <taxon>Neoptera</taxon>
        <taxon>Paraneoptera</taxon>
        <taxon>Hemiptera</taxon>
        <taxon>Heteroptera</taxon>
        <taxon>Panheteroptera</taxon>
        <taxon>Cimicomorpha</taxon>
        <taxon>Miridae</taxon>
        <taxon>Mirini</taxon>
        <taxon>Lygus</taxon>
    </lineage>
</organism>
<dbReference type="EMBL" id="GBHO01027671">
    <property type="protein sequence ID" value="JAG15933.1"/>
    <property type="molecule type" value="Transcribed_RNA"/>
</dbReference>
<protein>
    <submittedName>
        <fullName evidence="1">Uncharacterized protein</fullName>
    </submittedName>
</protein>
<reference evidence="1" key="2">
    <citation type="submission" date="2014-07" db="EMBL/GenBank/DDBJ databases">
        <authorList>
            <person name="Hull J."/>
        </authorList>
    </citation>
    <scope>NUCLEOTIDE SEQUENCE</scope>
</reference>
<evidence type="ECO:0000313" key="1">
    <source>
        <dbReference type="EMBL" id="JAG15933.1"/>
    </source>
</evidence>
<dbReference type="AlphaFoldDB" id="A0A0A9XAU1"/>
<sequence>KEKKKEKVPTTTVKIATSSGLEECGGCTAAPPRTATRCVDWKSRRRTDTYVGEWGSSAAKKAQICATTARTAAGRSFASPSTARHTLLTPTSPHHSCALDALGNSTEHRGMQFTATTAMRRRQLSVN</sequence>
<feature type="non-terminal residue" evidence="1">
    <location>
        <position position="1"/>
    </location>
</feature>
<dbReference type="EMBL" id="GDHC01017379">
    <property type="protein sequence ID" value="JAQ01250.1"/>
    <property type="molecule type" value="Transcribed_RNA"/>
</dbReference>
<proteinExistence type="predicted"/>
<reference evidence="2" key="3">
    <citation type="journal article" date="2016" name="Gigascience">
        <title>De novo construction of an expanded transcriptome assembly for the western tarnished plant bug, Lygus hesperus.</title>
        <authorList>
            <person name="Tassone E.E."/>
            <person name="Geib S.M."/>
            <person name="Hall B."/>
            <person name="Fabrick J.A."/>
            <person name="Brent C.S."/>
            <person name="Hull J.J."/>
        </authorList>
    </citation>
    <scope>NUCLEOTIDE SEQUENCE</scope>
</reference>
<evidence type="ECO:0000313" key="2">
    <source>
        <dbReference type="EMBL" id="JAQ01250.1"/>
    </source>
</evidence>